<dbReference type="PANTHER" id="PTHR21600">
    <property type="entry name" value="MITOCHONDRIAL RNA PSEUDOURIDINE SYNTHASE"/>
    <property type="match status" value="1"/>
</dbReference>
<dbReference type="CDD" id="cd02869">
    <property type="entry name" value="PseudoU_synth_RluA_like"/>
    <property type="match status" value="1"/>
</dbReference>
<dbReference type="SUPFAM" id="SSF55120">
    <property type="entry name" value="Pseudouridine synthase"/>
    <property type="match status" value="1"/>
</dbReference>
<comment type="caution">
    <text evidence="4">The sequence shown here is derived from an EMBL/GenBank/DDBJ whole genome shotgun (WGS) entry which is preliminary data.</text>
</comment>
<dbReference type="GO" id="GO:0009982">
    <property type="term" value="F:pseudouridine synthase activity"/>
    <property type="evidence" value="ECO:0007669"/>
    <property type="project" value="InterPro"/>
</dbReference>
<feature type="region of interest" description="Disordered" evidence="2">
    <location>
        <begin position="458"/>
        <end position="489"/>
    </location>
</feature>
<name>A0AAV1IGK5_9CHLO</name>
<keyword evidence="5" id="KW-1185">Reference proteome</keyword>
<dbReference type="Gene3D" id="3.30.2350.10">
    <property type="entry name" value="Pseudouridine synthase"/>
    <property type="match status" value="1"/>
</dbReference>
<dbReference type="InterPro" id="IPR050188">
    <property type="entry name" value="RluA_PseudoU_synthase"/>
</dbReference>
<feature type="compositionally biased region" description="Basic and acidic residues" evidence="2">
    <location>
        <begin position="458"/>
        <end position="476"/>
    </location>
</feature>
<dbReference type="EMBL" id="CAUYUE010000014">
    <property type="protein sequence ID" value="CAK0786468.1"/>
    <property type="molecule type" value="Genomic_DNA"/>
</dbReference>
<dbReference type="GO" id="GO:0003723">
    <property type="term" value="F:RNA binding"/>
    <property type="evidence" value="ECO:0007669"/>
    <property type="project" value="InterPro"/>
</dbReference>
<reference evidence="4 5" key="1">
    <citation type="submission" date="2023-10" db="EMBL/GenBank/DDBJ databases">
        <authorList>
            <person name="Maclean D."/>
            <person name="Macfadyen A."/>
        </authorList>
    </citation>
    <scope>NUCLEOTIDE SEQUENCE [LARGE SCALE GENOMIC DNA]</scope>
</reference>
<protein>
    <recommendedName>
        <fullName evidence="3">Pseudouridine synthase RsuA/RluA-like domain-containing protein</fullName>
    </recommendedName>
</protein>
<gene>
    <name evidence="4" type="ORF">CVIRNUC_009681</name>
</gene>
<sequence length="555" mass="59289">MRPSALHGADVREATSLRAAIIAGEQSIGSRRRLPRLAAIVKPVMKAGAQTQLKEQPIEMQSGKTAPVCRLTQADALEHAQLAHSSLGAASLPETDRVSPREAFEVVAFGALPAGSLPCPLPEAVLQLFPQHFSSITSARRACRRGEIWLEGTVAKTKSQKLVHAGQQVQWLQRVQGGARMHDAAVPPGLHVVYEDADLACVVKPQGMPVAGKGGVVDLQTALPRVLSPAQGRGALWRPKFVHRLDQPTGGLIMVAKSRPALAALSAAFSHREVKKAYLAIVCGRLVGRGAVQFPLDGKPCLTEYEALGHTRSARHNWVTTVRLRPHTGRRHQLRRHLALIGHPLVNDPRYTYGFASQLLRSSSREARRSAAGAEGAPPACSGAGADAEACMPDEPHDLDGDAESSSCSHNSQDWSVEDANSADIALGRFGREPAAAGSGSAQDADVLSAATAVQRWELDHSHERGARQGRRKEAAGEAAGETPLMRPTLPADLGDVDASLLCLWAVSLSLTHPRTGVLMNFDVEEPPLFDAVRERELQSWLPFRSGGALSASGQ</sequence>
<comment type="similarity">
    <text evidence="1">Belongs to the pseudouridine synthase RluA family.</text>
</comment>
<evidence type="ECO:0000259" key="3">
    <source>
        <dbReference type="Pfam" id="PF00849"/>
    </source>
</evidence>
<feature type="compositionally biased region" description="Polar residues" evidence="2">
    <location>
        <begin position="404"/>
        <end position="415"/>
    </location>
</feature>
<evidence type="ECO:0000256" key="2">
    <source>
        <dbReference type="SAM" id="MobiDB-lite"/>
    </source>
</evidence>
<evidence type="ECO:0000313" key="5">
    <source>
        <dbReference type="Proteomes" id="UP001314263"/>
    </source>
</evidence>
<dbReference type="PANTHER" id="PTHR21600:SF87">
    <property type="entry name" value="RNA PSEUDOURIDYLATE SYNTHASE DOMAIN-CONTAINING PROTEIN 1"/>
    <property type="match status" value="1"/>
</dbReference>
<dbReference type="GO" id="GO:0000455">
    <property type="term" value="P:enzyme-directed rRNA pseudouridine synthesis"/>
    <property type="evidence" value="ECO:0007669"/>
    <property type="project" value="TreeGrafter"/>
</dbReference>
<accession>A0AAV1IGK5</accession>
<dbReference type="Pfam" id="PF00849">
    <property type="entry name" value="PseudoU_synth_2"/>
    <property type="match status" value="1"/>
</dbReference>
<evidence type="ECO:0000256" key="1">
    <source>
        <dbReference type="ARBA" id="ARBA00010876"/>
    </source>
</evidence>
<feature type="domain" description="Pseudouridine synthase RsuA/RluA-like" evidence="3">
    <location>
        <begin position="199"/>
        <end position="339"/>
    </location>
</feature>
<evidence type="ECO:0000313" key="4">
    <source>
        <dbReference type="EMBL" id="CAK0786468.1"/>
    </source>
</evidence>
<dbReference type="AlphaFoldDB" id="A0AAV1IGK5"/>
<dbReference type="Proteomes" id="UP001314263">
    <property type="component" value="Unassembled WGS sequence"/>
</dbReference>
<dbReference type="InterPro" id="IPR020103">
    <property type="entry name" value="PsdUridine_synth_cat_dom_sf"/>
</dbReference>
<dbReference type="InterPro" id="IPR006145">
    <property type="entry name" value="PsdUridine_synth_RsuA/RluA"/>
</dbReference>
<feature type="compositionally biased region" description="Low complexity" evidence="2">
    <location>
        <begin position="370"/>
        <end position="386"/>
    </location>
</feature>
<proteinExistence type="inferred from homology"/>
<organism evidence="4 5">
    <name type="scientific">Coccomyxa viridis</name>
    <dbReference type="NCBI Taxonomy" id="1274662"/>
    <lineage>
        <taxon>Eukaryota</taxon>
        <taxon>Viridiplantae</taxon>
        <taxon>Chlorophyta</taxon>
        <taxon>core chlorophytes</taxon>
        <taxon>Trebouxiophyceae</taxon>
        <taxon>Trebouxiophyceae incertae sedis</taxon>
        <taxon>Coccomyxaceae</taxon>
        <taxon>Coccomyxa</taxon>
    </lineage>
</organism>
<feature type="region of interest" description="Disordered" evidence="2">
    <location>
        <begin position="366"/>
        <end position="416"/>
    </location>
</feature>